<reference evidence="1 2" key="1">
    <citation type="submission" date="2019-02" db="EMBL/GenBank/DDBJ databases">
        <title>Deep-cultivation of Planctomycetes and their phenomic and genomic characterization uncovers novel biology.</title>
        <authorList>
            <person name="Wiegand S."/>
            <person name="Jogler M."/>
            <person name="Boedeker C."/>
            <person name="Pinto D."/>
            <person name="Vollmers J."/>
            <person name="Rivas-Marin E."/>
            <person name="Kohn T."/>
            <person name="Peeters S.H."/>
            <person name="Heuer A."/>
            <person name="Rast P."/>
            <person name="Oberbeckmann S."/>
            <person name="Bunk B."/>
            <person name="Jeske O."/>
            <person name="Meyerdierks A."/>
            <person name="Storesund J.E."/>
            <person name="Kallscheuer N."/>
            <person name="Luecker S."/>
            <person name="Lage O.M."/>
            <person name="Pohl T."/>
            <person name="Merkel B.J."/>
            <person name="Hornburger P."/>
            <person name="Mueller R.-W."/>
            <person name="Bruemmer F."/>
            <person name="Labrenz M."/>
            <person name="Spormann A.M."/>
            <person name="Op Den Camp H."/>
            <person name="Overmann J."/>
            <person name="Amann R."/>
            <person name="Jetten M.S.M."/>
            <person name="Mascher T."/>
            <person name="Medema M.H."/>
            <person name="Devos D.P."/>
            <person name="Kaster A.-K."/>
            <person name="Ovreas L."/>
            <person name="Rohde M."/>
            <person name="Galperin M.Y."/>
            <person name="Jogler C."/>
        </authorList>
    </citation>
    <scope>NUCLEOTIDE SEQUENCE [LARGE SCALE GENOMIC DNA]</scope>
    <source>
        <strain evidence="1 2">Pla111</strain>
    </source>
</reference>
<name>A0A5C5VXY8_9BACT</name>
<evidence type="ECO:0000313" key="1">
    <source>
        <dbReference type="EMBL" id="TWT42581.1"/>
    </source>
</evidence>
<evidence type="ECO:0000313" key="2">
    <source>
        <dbReference type="Proteomes" id="UP000318995"/>
    </source>
</evidence>
<gene>
    <name evidence="1" type="ORF">Pla111_28870</name>
</gene>
<comment type="caution">
    <text evidence="1">The sequence shown here is derived from an EMBL/GenBank/DDBJ whole genome shotgun (WGS) entry which is preliminary data.</text>
</comment>
<dbReference type="RefSeq" id="WP_146575098.1">
    <property type="nucleotide sequence ID" value="NZ_SJPH01000007.1"/>
</dbReference>
<sequence>MPAAKQKRRSEPSKIDPQVLYTLREFQRATGLGPTSMRKARAAGVELKTLRVGRCKYARGADVIQFIERAAAI</sequence>
<organism evidence="1 2">
    <name type="scientific">Botrimarina hoheduenensis</name>
    <dbReference type="NCBI Taxonomy" id="2528000"/>
    <lineage>
        <taxon>Bacteria</taxon>
        <taxon>Pseudomonadati</taxon>
        <taxon>Planctomycetota</taxon>
        <taxon>Planctomycetia</taxon>
        <taxon>Pirellulales</taxon>
        <taxon>Lacipirellulaceae</taxon>
        <taxon>Botrimarina</taxon>
    </lineage>
</organism>
<keyword evidence="2" id="KW-1185">Reference proteome</keyword>
<dbReference type="EMBL" id="SJPH01000007">
    <property type="protein sequence ID" value="TWT42581.1"/>
    <property type="molecule type" value="Genomic_DNA"/>
</dbReference>
<dbReference type="Proteomes" id="UP000318995">
    <property type="component" value="Unassembled WGS sequence"/>
</dbReference>
<dbReference type="AlphaFoldDB" id="A0A5C5VXY8"/>
<accession>A0A5C5VXY8</accession>
<protein>
    <submittedName>
        <fullName evidence="1">Uncharacterized protein</fullName>
    </submittedName>
</protein>
<proteinExistence type="predicted"/>
<dbReference type="OrthoDB" id="290514at2"/>